<organism evidence="8 9">
    <name type="scientific">Danaus plexippus plexippus</name>
    <dbReference type="NCBI Taxonomy" id="278856"/>
    <lineage>
        <taxon>Eukaryota</taxon>
        <taxon>Metazoa</taxon>
        <taxon>Ecdysozoa</taxon>
        <taxon>Arthropoda</taxon>
        <taxon>Hexapoda</taxon>
        <taxon>Insecta</taxon>
        <taxon>Pterygota</taxon>
        <taxon>Neoptera</taxon>
        <taxon>Endopterygota</taxon>
        <taxon>Lepidoptera</taxon>
        <taxon>Glossata</taxon>
        <taxon>Ditrysia</taxon>
        <taxon>Papilionoidea</taxon>
        <taxon>Nymphalidae</taxon>
        <taxon>Danainae</taxon>
        <taxon>Danaini</taxon>
        <taxon>Danaina</taxon>
        <taxon>Danaus</taxon>
        <taxon>Danaus</taxon>
    </lineage>
</organism>
<dbReference type="GO" id="GO:0005634">
    <property type="term" value="C:nucleus"/>
    <property type="evidence" value="ECO:0007669"/>
    <property type="project" value="UniProtKB-SubCell"/>
</dbReference>
<reference evidence="8 9" key="1">
    <citation type="journal article" date="2011" name="Cell">
        <title>The monarch butterfly genome yields insights into long-distance migration.</title>
        <authorList>
            <person name="Zhan S."/>
            <person name="Merlin C."/>
            <person name="Boore J.L."/>
            <person name="Reppert S.M."/>
        </authorList>
    </citation>
    <scope>NUCLEOTIDE SEQUENCE [LARGE SCALE GENOMIC DNA]</scope>
    <source>
        <strain evidence="8">F-2</strain>
    </source>
</reference>
<evidence type="ECO:0000256" key="3">
    <source>
        <dbReference type="ARBA" id="ARBA00006106"/>
    </source>
</evidence>
<comment type="similarity">
    <text evidence="3">Belongs to the CUEDC2 family.</text>
</comment>
<gene>
    <name evidence="8" type="ORF">KGM_203188</name>
</gene>
<evidence type="ECO:0000313" key="8">
    <source>
        <dbReference type="EMBL" id="OWR47114.1"/>
    </source>
</evidence>
<name>A0A212F091_DANPL</name>
<dbReference type="FunCoup" id="A0A212F091">
    <property type="interactions" value="671"/>
</dbReference>
<dbReference type="PANTHER" id="PTHR12493:SF0">
    <property type="entry name" value="CUE DOMAIN-CONTAINING PROTEIN 2"/>
    <property type="match status" value="1"/>
</dbReference>
<dbReference type="Proteomes" id="UP000007151">
    <property type="component" value="Unassembled WGS sequence"/>
</dbReference>
<feature type="region of interest" description="Disordered" evidence="7">
    <location>
        <begin position="119"/>
        <end position="150"/>
    </location>
</feature>
<evidence type="ECO:0000256" key="4">
    <source>
        <dbReference type="ARBA" id="ARBA00022490"/>
    </source>
</evidence>
<dbReference type="CDD" id="cd14367">
    <property type="entry name" value="CUE_CUED2"/>
    <property type="match status" value="1"/>
</dbReference>
<dbReference type="GO" id="GO:0005737">
    <property type="term" value="C:cytoplasm"/>
    <property type="evidence" value="ECO:0007669"/>
    <property type="project" value="UniProtKB-SubCell"/>
</dbReference>
<feature type="compositionally biased region" description="Basic and acidic residues" evidence="7">
    <location>
        <begin position="269"/>
        <end position="280"/>
    </location>
</feature>
<evidence type="ECO:0000256" key="6">
    <source>
        <dbReference type="ARBA" id="ARBA00023242"/>
    </source>
</evidence>
<dbReference type="InterPro" id="IPR039805">
    <property type="entry name" value="CUE_CUED2"/>
</dbReference>
<dbReference type="EMBL" id="AGBW02011165">
    <property type="protein sequence ID" value="OWR47114.1"/>
    <property type="molecule type" value="Genomic_DNA"/>
</dbReference>
<feature type="compositionally biased region" description="Low complexity" evidence="7">
    <location>
        <begin position="128"/>
        <end position="140"/>
    </location>
</feature>
<protein>
    <submittedName>
        <fullName evidence="8">Uncharacterized protein</fullName>
    </submittedName>
</protein>
<evidence type="ECO:0000256" key="1">
    <source>
        <dbReference type="ARBA" id="ARBA00004123"/>
    </source>
</evidence>
<keyword evidence="5" id="KW-0833">Ubl conjugation pathway</keyword>
<proteinExistence type="inferred from homology"/>
<dbReference type="OrthoDB" id="10060331at2759"/>
<evidence type="ECO:0000313" key="9">
    <source>
        <dbReference type="Proteomes" id="UP000007151"/>
    </source>
</evidence>
<evidence type="ECO:0000256" key="2">
    <source>
        <dbReference type="ARBA" id="ARBA00004496"/>
    </source>
</evidence>
<dbReference type="eggNOG" id="ENOG502RZII">
    <property type="taxonomic scope" value="Eukaryota"/>
</dbReference>
<keyword evidence="9" id="KW-1185">Reference proteome</keyword>
<comment type="subcellular location">
    <subcellularLocation>
        <location evidence="2">Cytoplasm</location>
    </subcellularLocation>
    <subcellularLocation>
        <location evidence="1">Nucleus</location>
    </subcellularLocation>
</comment>
<dbReference type="KEGG" id="dpl:KGM_203188"/>
<keyword evidence="6" id="KW-0539">Nucleus</keyword>
<feature type="region of interest" description="Disordered" evidence="7">
    <location>
        <begin position="269"/>
        <end position="288"/>
    </location>
</feature>
<dbReference type="AlphaFoldDB" id="A0A212F091"/>
<accession>A0A212F091</accession>
<dbReference type="STRING" id="278856.A0A212F091"/>
<keyword evidence="4" id="KW-0963">Cytoplasm</keyword>
<evidence type="ECO:0000256" key="7">
    <source>
        <dbReference type="SAM" id="MobiDB-lite"/>
    </source>
</evidence>
<comment type="caution">
    <text evidence="8">The sequence shown here is derived from an EMBL/GenBank/DDBJ whole genome shotgun (WGS) entry which is preliminary data.</text>
</comment>
<sequence length="288" mass="32440">MSAIARQESHVKESLFQFIEKNIPSADVSAIDDIVLAYVISILEEASQDPCFDVEGFIEMMSAYIPKFATIEPGMVCSWVLELEAELTRRDGSDTLSSHDDSTGSDKISLTLQRMSEMLPSVPTKNNRSSSRSHSTSESSEGADRRSSVIEEEYPEQCRALHEMFPNTCAMEIKHCVSIACGDAERAAATLLHRREQGHALTTLHATRHATLCDDSELKNRIIARYSYVDKNSDTKEHKPLAPKFEPKKMVRYRDNKIVSLKGERFTEVPKSGMDEENLKKQKKQHCP</sequence>
<evidence type="ECO:0000256" key="5">
    <source>
        <dbReference type="ARBA" id="ARBA00022786"/>
    </source>
</evidence>
<dbReference type="PANTHER" id="PTHR12493">
    <property type="entry name" value="CUE DOMAIN CONTAINING 2"/>
    <property type="match status" value="1"/>
</dbReference>